<organism evidence="1 2">
    <name type="scientific">Symbiodinium microadriaticum</name>
    <name type="common">Dinoflagellate</name>
    <name type="synonym">Zooxanthella microadriatica</name>
    <dbReference type="NCBI Taxonomy" id="2951"/>
    <lineage>
        <taxon>Eukaryota</taxon>
        <taxon>Sar</taxon>
        <taxon>Alveolata</taxon>
        <taxon>Dinophyceae</taxon>
        <taxon>Suessiales</taxon>
        <taxon>Symbiodiniaceae</taxon>
        <taxon>Symbiodinium</taxon>
    </lineage>
</organism>
<keyword evidence="2" id="KW-1185">Reference proteome</keyword>
<dbReference type="SUPFAM" id="SSF82199">
    <property type="entry name" value="SET domain"/>
    <property type="match status" value="1"/>
</dbReference>
<dbReference type="Gene3D" id="3.90.1410.10">
    <property type="entry name" value="set domain protein methyltransferase, domain 1"/>
    <property type="match status" value="1"/>
</dbReference>
<name>A0A1Q9E9M3_SYMMI</name>
<dbReference type="OrthoDB" id="412036at2759"/>
<dbReference type="CDD" id="cd10527">
    <property type="entry name" value="SET_LSMT"/>
    <property type="match status" value="1"/>
</dbReference>
<proteinExistence type="predicted"/>
<dbReference type="InterPro" id="IPR046341">
    <property type="entry name" value="SET_dom_sf"/>
</dbReference>
<dbReference type="PANTHER" id="PTHR13271:SF151">
    <property type="entry name" value="SET DOMAIN-CONTAINING PROTEIN 4"/>
    <property type="match status" value="1"/>
</dbReference>
<dbReference type="Proteomes" id="UP000186817">
    <property type="component" value="Unassembled WGS sequence"/>
</dbReference>
<protein>
    <submittedName>
        <fullName evidence="1">Uncharacterized protein</fullName>
    </submittedName>
</protein>
<dbReference type="AlphaFoldDB" id="A0A1Q9E9M3"/>
<accession>A0A1Q9E9M3</accession>
<dbReference type="InterPro" id="IPR050600">
    <property type="entry name" value="SETD3_SETD6_MTase"/>
</dbReference>
<sequence length="754" mass="82016">MHALANRGPSLCEIGANACHGEAAKGVHFASESGWATAAGTQRRFSFAAAPLLSDCRTELCARLREQCDAGKNLAVMADLGKVSRDAPLDLEAAVEHLFKVAKEAGCFVSPKIKRGCAPPLYIPGLLAVEDIQEGEELLRIPAHLHITPPAVEAVAPALAAVAKQSAMPDHRRSEALHSFFLARLLADSQERALDKTAEGKSILRSHWTASEAQQKVWEAYADTLLGEDFAYHPFRLAAFNPGGTREAMRPSQEAEYFIEMATDLMMLHESMVRCGEEAGVPDSVEAEMFLRARLCSQTRVFQTCVDTTLVPVADLLNHSPTLTPGVLWAWDGEAQCMVITAVRAHRAGEELFTTYGSRILGKVASLGDGKEALREGVEDGLAHEVPRAKQLSIMEVSQKLCSVTLQQISFELHKVRAMASSSSSVVNGAFKVGGLAELLTDDFATYGFPRGAKVKVLEIVEGSPLEGGALIKVALGEGGIVAYPDQDSLLALEASIECPAVEPPRAVPDPPLAQPCAPQGASSFHMDEEGPRVPQHNYKAPVSMTLAADPRCRQMCRMPEPVIYFLQPSRLVCLRLWTKAEMGSWATNVVDAMLAVVHKQRVPDIKRIDTPQGSCPILEQLHAEGVWRSEEYSALASIKCPDGSSLRAVGLASRLLDRTRAMHLSLATTLALELLKGGDSRLARTTRQVMRDFPVLEHLVKQVRLIKERADGAVPPPPTHEECYDFAKQVYSLEFHEDPNLWFSVGRIGGENV</sequence>
<comment type="caution">
    <text evidence="1">The sequence shown here is derived from an EMBL/GenBank/DDBJ whole genome shotgun (WGS) entry which is preliminary data.</text>
</comment>
<dbReference type="PROSITE" id="PS50280">
    <property type="entry name" value="SET"/>
    <property type="match status" value="1"/>
</dbReference>
<reference evidence="1 2" key="1">
    <citation type="submission" date="2016-02" db="EMBL/GenBank/DDBJ databases">
        <title>Genome analysis of coral dinoflagellate symbionts highlights evolutionary adaptations to a symbiotic lifestyle.</title>
        <authorList>
            <person name="Aranda M."/>
            <person name="Li Y."/>
            <person name="Liew Y.J."/>
            <person name="Baumgarten S."/>
            <person name="Simakov O."/>
            <person name="Wilson M."/>
            <person name="Piel J."/>
            <person name="Ashoor H."/>
            <person name="Bougouffa S."/>
            <person name="Bajic V.B."/>
            <person name="Ryu T."/>
            <person name="Ravasi T."/>
            <person name="Bayer T."/>
            <person name="Micklem G."/>
            <person name="Kim H."/>
            <person name="Bhak J."/>
            <person name="Lajeunesse T.C."/>
            <person name="Voolstra C.R."/>
        </authorList>
    </citation>
    <scope>NUCLEOTIDE SEQUENCE [LARGE SCALE GENOMIC DNA]</scope>
    <source>
        <strain evidence="1 2">CCMP2467</strain>
    </source>
</reference>
<dbReference type="EMBL" id="LSRX01000218">
    <property type="protein sequence ID" value="OLQ04108.1"/>
    <property type="molecule type" value="Genomic_DNA"/>
</dbReference>
<gene>
    <name evidence="1" type="ORF">AK812_SmicGene12858</name>
</gene>
<dbReference type="Pfam" id="PF00856">
    <property type="entry name" value="SET"/>
    <property type="match status" value="1"/>
</dbReference>
<dbReference type="GO" id="GO:0016279">
    <property type="term" value="F:protein-lysine N-methyltransferase activity"/>
    <property type="evidence" value="ECO:0007669"/>
    <property type="project" value="TreeGrafter"/>
</dbReference>
<dbReference type="InterPro" id="IPR001214">
    <property type="entry name" value="SET_dom"/>
</dbReference>
<evidence type="ECO:0000313" key="1">
    <source>
        <dbReference type="EMBL" id="OLQ04108.1"/>
    </source>
</evidence>
<dbReference type="PANTHER" id="PTHR13271">
    <property type="entry name" value="UNCHARACTERIZED PUTATIVE METHYLTRANSFERASE"/>
    <property type="match status" value="1"/>
</dbReference>
<evidence type="ECO:0000313" key="2">
    <source>
        <dbReference type="Proteomes" id="UP000186817"/>
    </source>
</evidence>